<evidence type="ECO:0000256" key="3">
    <source>
        <dbReference type="ARBA" id="ARBA00022475"/>
    </source>
</evidence>
<comment type="catalytic activity">
    <reaction evidence="9">
        <text>N-terminal S-1,2-diacyl-sn-glyceryl-L-cysteinyl-[lipoprotein] + a glycerophospholipid = N-acyl-S-1,2-diacyl-sn-glyceryl-L-cysteinyl-[lipoprotein] + a 2-acyl-sn-glycero-3-phospholipid + H(+)</text>
        <dbReference type="Rhea" id="RHEA:48228"/>
        <dbReference type="Rhea" id="RHEA-COMP:14681"/>
        <dbReference type="Rhea" id="RHEA-COMP:14684"/>
        <dbReference type="ChEBI" id="CHEBI:15378"/>
        <dbReference type="ChEBI" id="CHEBI:136912"/>
        <dbReference type="ChEBI" id="CHEBI:140656"/>
        <dbReference type="ChEBI" id="CHEBI:140657"/>
        <dbReference type="ChEBI" id="CHEBI:140660"/>
        <dbReference type="EC" id="2.3.1.269"/>
    </reaction>
</comment>
<comment type="caution">
    <text evidence="12">The sequence shown here is derived from an EMBL/GenBank/DDBJ whole genome shotgun (WGS) entry which is preliminary data.</text>
</comment>
<reference evidence="12" key="1">
    <citation type="submission" date="2021-11" db="EMBL/GenBank/DDBJ databases">
        <title>BS-T2-15 a new species belonging to the Comamonadaceae family isolated from the soil of a French oak forest.</title>
        <authorList>
            <person name="Mieszkin S."/>
            <person name="Alain K."/>
        </authorList>
    </citation>
    <scope>NUCLEOTIDE SEQUENCE</scope>
    <source>
        <strain evidence="12">BS-T2-15</strain>
    </source>
</reference>
<gene>
    <name evidence="9 12" type="primary">lnt</name>
    <name evidence="12" type="ORF">LPC04_25465</name>
</gene>
<feature type="transmembrane region" description="Helical" evidence="9">
    <location>
        <begin position="174"/>
        <end position="195"/>
    </location>
</feature>
<dbReference type="EMBL" id="JAJLJH010000011">
    <property type="protein sequence ID" value="MCK9689078.1"/>
    <property type="molecule type" value="Genomic_DNA"/>
</dbReference>
<dbReference type="RefSeq" id="WP_275685121.1">
    <property type="nucleotide sequence ID" value="NZ_JAJLJH010000011.1"/>
</dbReference>
<dbReference type="PANTHER" id="PTHR38686:SF1">
    <property type="entry name" value="APOLIPOPROTEIN N-ACYLTRANSFERASE"/>
    <property type="match status" value="1"/>
</dbReference>
<dbReference type="InterPro" id="IPR045378">
    <property type="entry name" value="LNT_N"/>
</dbReference>
<feature type="transmembrane region" description="Helical" evidence="9">
    <location>
        <begin position="207"/>
        <end position="227"/>
    </location>
</feature>
<dbReference type="PANTHER" id="PTHR38686">
    <property type="entry name" value="APOLIPOPROTEIN N-ACYLTRANSFERASE"/>
    <property type="match status" value="1"/>
</dbReference>
<evidence type="ECO:0000256" key="10">
    <source>
        <dbReference type="SAM" id="SignalP"/>
    </source>
</evidence>
<dbReference type="GO" id="GO:0042158">
    <property type="term" value="P:lipoprotein biosynthetic process"/>
    <property type="evidence" value="ECO:0007669"/>
    <property type="project" value="UniProtKB-UniRule"/>
</dbReference>
<feature type="transmembrane region" description="Helical" evidence="9">
    <location>
        <begin position="496"/>
        <end position="515"/>
    </location>
</feature>
<feature type="chain" id="PRO_5040828386" description="Apolipoprotein N-acyltransferase" evidence="10">
    <location>
        <begin position="32"/>
        <end position="519"/>
    </location>
</feature>
<dbReference type="Pfam" id="PF00795">
    <property type="entry name" value="CN_hydrolase"/>
    <property type="match status" value="1"/>
</dbReference>
<evidence type="ECO:0000256" key="1">
    <source>
        <dbReference type="ARBA" id="ARBA00004651"/>
    </source>
</evidence>
<comment type="pathway">
    <text evidence="9">Protein modification; lipoprotein biosynthesis (N-acyl transfer).</text>
</comment>
<keyword evidence="3 9" id="KW-1003">Cell membrane</keyword>
<feature type="transmembrane region" description="Helical" evidence="9">
    <location>
        <begin position="41"/>
        <end position="57"/>
    </location>
</feature>
<dbReference type="GO" id="GO:0005886">
    <property type="term" value="C:plasma membrane"/>
    <property type="evidence" value="ECO:0007669"/>
    <property type="project" value="UniProtKB-SubCell"/>
</dbReference>
<comment type="similarity">
    <text evidence="2 9">Belongs to the CN hydrolase family. Apolipoprotein N-acyltransferase subfamily.</text>
</comment>
<evidence type="ECO:0000256" key="6">
    <source>
        <dbReference type="ARBA" id="ARBA00022989"/>
    </source>
</evidence>
<name>A0A9X1YMU3_9BURK</name>
<evidence type="ECO:0000256" key="8">
    <source>
        <dbReference type="ARBA" id="ARBA00023315"/>
    </source>
</evidence>
<keyword evidence="8 9" id="KW-0012">Acyltransferase</keyword>
<dbReference type="InterPro" id="IPR004563">
    <property type="entry name" value="Apolipo_AcylTrfase"/>
</dbReference>
<dbReference type="AlphaFoldDB" id="A0A9X1YMU3"/>
<dbReference type="Proteomes" id="UP001139353">
    <property type="component" value="Unassembled WGS sequence"/>
</dbReference>
<feature type="domain" description="CN hydrolase" evidence="11">
    <location>
        <begin position="239"/>
        <end position="482"/>
    </location>
</feature>
<dbReference type="NCBIfam" id="TIGR00546">
    <property type="entry name" value="lnt"/>
    <property type="match status" value="1"/>
</dbReference>
<accession>A0A9X1YMU3</accession>
<keyword evidence="5 9" id="KW-0812">Transmembrane</keyword>
<dbReference type="Gene3D" id="3.60.110.10">
    <property type="entry name" value="Carbon-nitrogen hydrolase"/>
    <property type="match status" value="1"/>
</dbReference>
<feature type="transmembrane region" description="Helical" evidence="9">
    <location>
        <begin position="94"/>
        <end position="118"/>
    </location>
</feature>
<dbReference type="SUPFAM" id="SSF56317">
    <property type="entry name" value="Carbon-nitrogen hydrolase"/>
    <property type="match status" value="1"/>
</dbReference>
<evidence type="ECO:0000256" key="2">
    <source>
        <dbReference type="ARBA" id="ARBA00010065"/>
    </source>
</evidence>
<evidence type="ECO:0000313" key="12">
    <source>
        <dbReference type="EMBL" id="MCK9689078.1"/>
    </source>
</evidence>
<evidence type="ECO:0000259" key="11">
    <source>
        <dbReference type="PROSITE" id="PS50263"/>
    </source>
</evidence>
<feature type="signal peptide" evidence="10">
    <location>
        <begin position="1"/>
        <end position="31"/>
    </location>
</feature>
<evidence type="ECO:0000256" key="5">
    <source>
        <dbReference type="ARBA" id="ARBA00022692"/>
    </source>
</evidence>
<protein>
    <recommendedName>
        <fullName evidence="9">Apolipoprotein N-acyltransferase</fullName>
        <shortName evidence="9">ALP N-acyltransferase</shortName>
        <ecNumber evidence="9">2.3.1.269</ecNumber>
    </recommendedName>
</protein>
<dbReference type="HAMAP" id="MF_01148">
    <property type="entry name" value="Lnt"/>
    <property type="match status" value="1"/>
</dbReference>
<feature type="transmembrane region" description="Helical" evidence="9">
    <location>
        <begin position="64"/>
        <end position="82"/>
    </location>
</feature>
<evidence type="ECO:0000256" key="9">
    <source>
        <dbReference type="HAMAP-Rule" id="MF_01148"/>
    </source>
</evidence>
<evidence type="ECO:0000256" key="7">
    <source>
        <dbReference type="ARBA" id="ARBA00023136"/>
    </source>
</evidence>
<keyword evidence="6 9" id="KW-1133">Transmembrane helix</keyword>
<evidence type="ECO:0000256" key="4">
    <source>
        <dbReference type="ARBA" id="ARBA00022679"/>
    </source>
</evidence>
<comment type="function">
    <text evidence="9">Catalyzes the phospholipid dependent N-acylation of the N-terminal cysteine of apolipoprotein, the last step in lipoprotein maturation.</text>
</comment>
<sequence>MSRAPRHRSRVSAASGWIAFLLALLAGVAQAASFAPTEFWWLQLLSTGALVALLADARPRAAAARAWAFGFGWMGVGFWWLYISLHVYGLLPAWLSVLAVAVLAALLSLYYAIAGWAWATLRRNRPWIDALLFSGVWLLAELARGKFLTGFPWIAGGYAHTSGPLASWAPYVGVYGIGALAAGISAATALVALTLRGQQVRPPLVTLSPLVLPLLLLAVGAALPQGFTRSTGMLSVSLLQPNVAQNDKFEQSHIDQALAWHVARLNAAPGQLVVTPESSLPVLPVQIPPETWLAYEHPFNKPGKAALVGVFTGDDEHGYTNSLVGLDATHHMSSGTFFRYGKRHLLPFGEYVPPGFHWFVAMLQIPIGDQAAGVDTASFTVGAQRVRPLICYEDLFGEDFATSMVGLNAATLMANSTNLAWFGKRMIQDQHLQFSRMRALEFQRGQVRATNTGATAVIDWQGRVTARLPPDVEGELDAEVEGRIGDTPYGIWLAQWRLWPLWGLGLALILVALLVPRLR</sequence>
<proteinExistence type="inferred from homology"/>
<dbReference type="GO" id="GO:0016410">
    <property type="term" value="F:N-acyltransferase activity"/>
    <property type="evidence" value="ECO:0007669"/>
    <property type="project" value="UniProtKB-UniRule"/>
</dbReference>
<feature type="transmembrane region" description="Helical" evidence="9">
    <location>
        <begin position="130"/>
        <end position="154"/>
    </location>
</feature>
<keyword evidence="4 9" id="KW-0808">Transferase</keyword>
<dbReference type="InterPro" id="IPR003010">
    <property type="entry name" value="C-N_Hydrolase"/>
</dbReference>
<keyword evidence="7 9" id="KW-0472">Membrane</keyword>
<evidence type="ECO:0000313" key="13">
    <source>
        <dbReference type="Proteomes" id="UP001139353"/>
    </source>
</evidence>
<keyword evidence="13" id="KW-1185">Reference proteome</keyword>
<dbReference type="EC" id="2.3.1.269" evidence="9"/>
<dbReference type="Pfam" id="PF20154">
    <property type="entry name" value="LNT_N"/>
    <property type="match status" value="1"/>
</dbReference>
<dbReference type="CDD" id="cd07571">
    <property type="entry name" value="ALP_N-acyl_transferase"/>
    <property type="match status" value="1"/>
</dbReference>
<comment type="subcellular location">
    <subcellularLocation>
        <location evidence="1 9">Cell membrane</location>
        <topology evidence="1 9">Multi-pass membrane protein</topology>
    </subcellularLocation>
</comment>
<keyword evidence="10" id="KW-0732">Signal</keyword>
<dbReference type="InterPro" id="IPR036526">
    <property type="entry name" value="C-N_Hydrolase_sf"/>
</dbReference>
<dbReference type="PROSITE" id="PS50263">
    <property type="entry name" value="CN_HYDROLASE"/>
    <property type="match status" value="1"/>
</dbReference>
<organism evidence="12 13">
    <name type="scientific">Scleromatobacter humisilvae</name>
    <dbReference type="NCBI Taxonomy" id="2897159"/>
    <lineage>
        <taxon>Bacteria</taxon>
        <taxon>Pseudomonadati</taxon>
        <taxon>Pseudomonadota</taxon>
        <taxon>Betaproteobacteria</taxon>
        <taxon>Burkholderiales</taxon>
        <taxon>Sphaerotilaceae</taxon>
        <taxon>Scleromatobacter</taxon>
    </lineage>
</organism>